<evidence type="ECO:0008006" key="4">
    <source>
        <dbReference type="Google" id="ProtNLM"/>
    </source>
</evidence>
<gene>
    <name evidence="2" type="ORF">E8E13_011295</name>
</gene>
<evidence type="ECO:0000313" key="2">
    <source>
        <dbReference type="EMBL" id="KAF3008922.1"/>
    </source>
</evidence>
<accession>A0A9P4WDV9</accession>
<name>A0A9P4WDV9_CURKU</name>
<dbReference type="OrthoDB" id="5275938at2759"/>
<protein>
    <recommendedName>
        <fullName evidence="4">BTB domain-containing protein</fullName>
    </recommendedName>
</protein>
<dbReference type="CDD" id="cd18186">
    <property type="entry name" value="BTB_POZ_ZBTB_KLHL-like"/>
    <property type="match status" value="1"/>
</dbReference>
<dbReference type="InterPro" id="IPR011333">
    <property type="entry name" value="SKP1/BTB/POZ_sf"/>
</dbReference>
<sequence length="454" mass="50288">MATNTPADGAVAQPVVQSTPPENVPAEPKTPSPAASGPSTGIEKFREMIMNPSKFRKVPAEKAVAVPSTLSLFGEPTLNIGTLPSASTSGEGSSAGKAVALSPATKRKTTDPNLKTVVIDPMYDLTVIVGTPDATDGQIAFRVNRGSLRHASDVWNKMLTGPWSENIKDQSEVEFPDDSAWAFEQVLYIAHLQEHKVPQPQEIDLSKLLSLAVLVDKYDLARVMRTAWREKDWAPLDQPQLTWSAIPIHQDWIYITHAFEYNESCAYLTNRLAVEVQNDKTDGSLYHLTGDVKFKLSADMPERVLMQIRDVRNNILQEWVKLCSTAFDKAIFKKDDDYSNPCGKAICRATRMDIMSFGLRAAGLCPATQISPTMYESVVWYWKALNDIGAEFKDYKPCDSTYGYGKGAHHSSCSYEKCLGDFGFLKKAEATLKQYGHKDVVSHLLSDKFLKPSV</sequence>
<dbReference type="SUPFAM" id="SSF54695">
    <property type="entry name" value="POZ domain"/>
    <property type="match status" value="1"/>
</dbReference>
<feature type="region of interest" description="Disordered" evidence="1">
    <location>
        <begin position="1"/>
        <end position="40"/>
    </location>
</feature>
<keyword evidence="3" id="KW-1185">Reference proteome</keyword>
<dbReference type="Gene3D" id="3.30.710.10">
    <property type="entry name" value="Potassium Channel Kv1.1, Chain A"/>
    <property type="match status" value="1"/>
</dbReference>
<dbReference type="AlphaFoldDB" id="A0A9P4WDV9"/>
<evidence type="ECO:0000256" key="1">
    <source>
        <dbReference type="SAM" id="MobiDB-lite"/>
    </source>
</evidence>
<feature type="region of interest" description="Disordered" evidence="1">
    <location>
        <begin position="84"/>
        <end position="109"/>
    </location>
</feature>
<comment type="caution">
    <text evidence="2">The sequence shown here is derived from an EMBL/GenBank/DDBJ whole genome shotgun (WGS) entry which is preliminary data.</text>
</comment>
<organism evidence="2 3">
    <name type="scientific">Curvularia kusanoi</name>
    <name type="common">Cochliobolus kusanoi</name>
    <dbReference type="NCBI Taxonomy" id="90978"/>
    <lineage>
        <taxon>Eukaryota</taxon>
        <taxon>Fungi</taxon>
        <taxon>Dikarya</taxon>
        <taxon>Ascomycota</taxon>
        <taxon>Pezizomycotina</taxon>
        <taxon>Dothideomycetes</taxon>
        <taxon>Pleosporomycetidae</taxon>
        <taxon>Pleosporales</taxon>
        <taxon>Pleosporineae</taxon>
        <taxon>Pleosporaceae</taxon>
        <taxon>Curvularia</taxon>
    </lineage>
</organism>
<reference evidence="2" key="1">
    <citation type="submission" date="2019-04" db="EMBL/GenBank/DDBJ databases">
        <title>Sequencing of skin fungus with MAO and IRED activity.</title>
        <authorList>
            <person name="Marsaioli A.J."/>
            <person name="Bonatto J.M.C."/>
            <person name="Reis Junior O."/>
        </authorList>
    </citation>
    <scope>NUCLEOTIDE SEQUENCE</scope>
    <source>
        <strain evidence="2">30M1</strain>
    </source>
</reference>
<evidence type="ECO:0000313" key="3">
    <source>
        <dbReference type="Proteomes" id="UP000801428"/>
    </source>
</evidence>
<feature type="compositionally biased region" description="Low complexity" evidence="1">
    <location>
        <begin position="85"/>
        <end position="98"/>
    </location>
</feature>
<dbReference type="EMBL" id="SWKU01000003">
    <property type="protein sequence ID" value="KAF3008922.1"/>
    <property type="molecule type" value="Genomic_DNA"/>
</dbReference>
<proteinExistence type="predicted"/>
<dbReference type="Proteomes" id="UP000801428">
    <property type="component" value="Unassembled WGS sequence"/>
</dbReference>